<comment type="caution">
    <text evidence="1">The sequence shown here is derived from an EMBL/GenBank/DDBJ whole genome shotgun (WGS) entry which is preliminary data.</text>
</comment>
<sequence>MASPSRLSEVEHVVFSQPISIEHSTPQSQPIGEFDQSAEAWNGLACAALNPFTLSQLKVWMRRLNQKSLSAFLWQHLKEHFSKNSANEIKMDYELHSAVSCQRLTRPPCAGLLFPKM</sequence>
<dbReference type="EMBL" id="JAPTMU010000010">
    <property type="protein sequence ID" value="KAJ4936857.1"/>
    <property type="molecule type" value="Genomic_DNA"/>
</dbReference>
<dbReference type="AlphaFoldDB" id="A0AAD6B2S6"/>
<evidence type="ECO:0000313" key="2">
    <source>
        <dbReference type="Proteomes" id="UP001219934"/>
    </source>
</evidence>
<organism evidence="1 2">
    <name type="scientific">Pogonophryne albipinna</name>
    <dbReference type="NCBI Taxonomy" id="1090488"/>
    <lineage>
        <taxon>Eukaryota</taxon>
        <taxon>Metazoa</taxon>
        <taxon>Chordata</taxon>
        <taxon>Craniata</taxon>
        <taxon>Vertebrata</taxon>
        <taxon>Euteleostomi</taxon>
        <taxon>Actinopterygii</taxon>
        <taxon>Neopterygii</taxon>
        <taxon>Teleostei</taxon>
        <taxon>Neoteleostei</taxon>
        <taxon>Acanthomorphata</taxon>
        <taxon>Eupercaria</taxon>
        <taxon>Perciformes</taxon>
        <taxon>Notothenioidei</taxon>
        <taxon>Pogonophryne</taxon>
    </lineage>
</organism>
<accession>A0AAD6B2S6</accession>
<dbReference type="Proteomes" id="UP001219934">
    <property type="component" value="Unassembled WGS sequence"/>
</dbReference>
<gene>
    <name evidence="1" type="ORF">JOQ06_001443</name>
</gene>
<protein>
    <submittedName>
        <fullName evidence="1">Uncharacterized protein</fullName>
    </submittedName>
</protein>
<name>A0AAD6B2S6_9TELE</name>
<evidence type="ECO:0000313" key="1">
    <source>
        <dbReference type="EMBL" id="KAJ4936857.1"/>
    </source>
</evidence>
<keyword evidence="2" id="KW-1185">Reference proteome</keyword>
<reference evidence="1" key="1">
    <citation type="submission" date="2022-11" db="EMBL/GenBank/DDBJ databases">
        <title>Chromosome-level genome of Pogonophryne albipinna.</title>
        <authorList>
            <person name="Jo E."/>
        </authorList>
    </citation>
    <scope>NUCLEOTIDE SEQUENCE</scope>
    <source>
        <strain evidence="1">SGF0006</strain>
        <tissue evidence="1">Muscle</tissue>
    </source>
</reference>
<proteinExistence type="predicted"/>